<dbReference type="Gene3D" id="6.20.240.60">
    <property type="match status" value="1"/>
</dbReference>
<comment type="caution">
    <text evidence="4">The sequence shown here is derived from an EMBL/GenBank/DDBJ whole genome shotgun (WGS) entry which is preliminary data.</text>
</comment>
<keyword evidence="5" id="KW-1185">Reference proteome</keyword>
<feature type="signal peptide" evidence="2">
    <location>
        <begin position="1"/>
        <end position="22"/>
    </location>
</feature>
<keyword evidence="4" id="KW-0378">Hydrolase</keyword>
<dbReference type="Gene3D" id="1.10.10.2520">
    <property type="entry name" value="Cell wall hydrolase SleB, domain 1"/>
    <property type="match status" value="1"/>
</dbReference>
<dbReference type="InterPro" id="IPR042047">
    <property type="entry name" value="SleB_dom1"/>
</dbReference>
<dbReference type="EMBL" id="QVTE01000051">
    <property type="protein sequence ID" value="RFU66478.1"/>
    <property type="molecule type" value="Genomic_DNA"/>
</dbReference>
<gene>
    <name evidence="4" type="ORF">D0469_17330</name>
</gene>
<accession>A0A372LL88</accession>
<feature type="region of interest" description="Disordered" evidence="1">
    <location>
        <begin position="19"/>
        <end position="50"/>
    </location>
</feature>
<name>A0A372LL88_9BACI</name>
<reference evidence="4 5" key="1">
    <citation type="submission" date="2018-08" db="EMBL/GenBank/DDBJ databases">
        <title>Bacillus chawlae sp. nov., Bacillus glennii sp. nov., and Bacillus saganii sp. nov. Isolated from the Vehicle Assembly Building at Kennedy Space Center where the Viking Spacecraft were Assembled.</title>
        <authorList>
            <person name="Seuylemezian A."/>
            <person name="Vaishampayan P."/>
        </authorList>
    </citation>
    <scope>NUCLEOTIDE SEQUENCE [LARGE SCALE GENOMIC DNA]</scope>
    <source>
        <strain evidence="4 5">V47-23a</strain>
    </source>
</reference>
<dbReference type="AlphaFoldDB" id="A0A372LL88"/>
<protein>
    <submittedName>
        <fullName evidence="4">Cell wall hydrolase</fullName>
    </submittedName>
</protein>
<evidence type="ECO:0000313" key="4">
    <source>
        <dbReference type="EMBL" id="RFU66478.1"/>
    </source>
</evidence>
<evidence type="ECO:0000256" key="2">
    <source>
        <dbReference type="SAM" id="SignalP"/>
    </source>
</evidence>
<dbReference type="Pfam" id="PF07486">
    <property type="entry name" value="Hydrolase_2"/>
    <property type="match status" value="1"/>
</dbReference>
<dbReference type="OrthoDB" id="9785345at2"/>
<sequence>MVSVLLLTFTLLSMAFTSQSSSDTPLTAGLSDKKNSGLKHKETVSNEKAETETVELTAAEKDLLSRLVHAEAKGEPFEGKVAVASVVLNRMEAKQFPDSVSEVVYEENQFSPVSNGSIRRPADQESKRAVEEALEEPNSDALYFFNPDLTDDKWIRTREVTKKIGGHHFAI</sequence>
<feature type="domain" description="Cell wall hydrolase SleB" evidence="3">
    <location>
        <begin position="74"/>
        <end position="170"/>
    </location>
</feature>
<evidence type="ECO:0000256" key="1">
    <source>
        <dbReference type="SAM" id="MobiDB-lite"/>
    </source>
</evidence>
<dbReference type="InterPro" id="IPR011105">
    <property type="entry name" value="Cell_wall_hydrolase_SleB"/>
</dbReference>
<evidence type="ECO:0000313" key="5">
    <source>
        <dbReference type="Proteomes" id="UP000264541"/>
    </source>
</evidence>
<proteinExistence type="predicted"/>
<organism evidence="4 5">
    <name type="scientific">Peribacillus saganii</name>
    <dbReference type="NCBI Taxonomy" id="2303992"/>
    <lineage>
        <taxon>Bacteria</taxon>
        <taxon>Bacillati</taxon>
        <taxon>Bacillota</taxon>
        <taxon>Bacilli</taxon>
        <taxon>Bacillales</taxon>
        <taxon>Bacillaceae</taxon>
        <taxon>Peribacillus</taxon>
    </lineage>
</organism>
<keyword evidence="2" id="KW-0732">Signal</keyword>
<dbReference type="GO" id="GO:0016787">
    <property type="term" value="F:hydrolase activity"/>
    <property type="evidence" value="ECO:0007669"/>
    <property type="project" value="UniProtKB-KW"/>
</dbReference>
<feature type="compositionally biased region" description="Basic and acidic residues" evidence="1">
    <location>
        <begin position="31"/>
        <end position="50"/>
    </location>
</feature>
<feature type="chain" id="PRO_5039123726" evidence="2">
    <location>
        <begin position="23"/>
        <end position="171"/>
    </location>
</feature>
<evidence type="ECO:0000259" key="3">
    <source>
        <dbReference type="Pfam" id="PF07486"/>
    </source>
</evidence>
<dbReference type="Proteomes" id="UP000264541">
    <property type="component" value="Unassembled WGS sequence"/>
</dbReference>